<comment type="caution">
    <text evidence="1">The sequence shown here is derived from an EMBL/GenBank/DDBJ whole genome shotgun (WGS) entry which is preliminary data.</text>
</comment>
<accession>A0ACC2P2Y0</accession>
<sequence>MRRLMMSREPHVVQRTSVQNSIKKISVDYKKTTDDLLKSKGKYIQRVLENLDSTSSVESRIEADHLITRCIHVRNSTILRVNRCLTKLSKKCEVVISKLGEVSIKDNVQFSISILCGKALHHPTSGPYFFETAYNPEICRQTKEQNTDTQLKSSKKLLVMDNEGKITNVLPVCVKPGKSNSTWICDKYCRSVDVDILRELKYLFNDLVVQKYSGARDFFRHIDECSSAARHPNKRGHPISCFTEPLPCKSRFLKLNILSYHSSFLRTVKRIIYEIRHLYEQIKKIGHTLEQGNLTTLREIQEEAKKIVINCRTREMETCLDETELAKRYMRGIKEFTNIDQDPPCIPCISCERLCTFVHVQVYRQSRETHN</sequence>
<evidence type="ECO:0000313" key="1">
    <source>
        <dbReference type="EMBL" id="KAJ8677171.1"/>
    </source>
</evidence>
<dbReference type="EMBL" id="CM056742">
    <property type="protein sequence ID" value="KAJ8677171.1"/>
    <property type="molecule type" value="Genomic_DNA"/>
</dbReference>
<organism evidence="1 2">
    <name type="scientific">Eretmocerus hayati</name>
    <dbReference type="NCBI Taxonomy" id="131215"/>
    <lineage>
        <taxon>Eukaryota</taxon>
        <taxon>Metazoa</taxon>
        <taxon>Ecdysozoa</taxon>
        <taxon>Arthropoda</taxon>
        <taxon>Hexapoda</taxon>
        <taxon>Insecta</taxon>
        <taxon>Pterygota</taxon>
        <taxon>Neoptera</taxon>
        <taxon>Endopterygota</taxon>
        <taxon>Hymenoptera</taxon>
        <taxon>Apocrita</taxon>
        <taxon>Proctotrupomorpha</taxon>
        <taxon>Chalcidoidea</taxon>
        <taxon>Aphelinidae</taxon>
        <taxon>Aphelininae</taxon>
        <taxon>Eretmocerus</taxon>
    </lineage>
</organism>
<protein>
    <submittedName>
        <fullName evidence="1">Uncharacterized protein</fullName>
    </submittedName>
</protein>
<dbReference type="Proteomes" id="UP001239111">
    <property type="component" value="Chromosome 2"/>
</dbReference>
<name>A0ACC2P2Y0_9HYME</name>
<reference evidence="1" key="1">
    <citation type="submission" date="2023-04" db="EMBL/GenBank/DDBJ databases">
        <title>A chromosome-level genome assembly of the parasitoid wasp Eretmocerus hayati.</title>
        <authorList>
            <person name="Zhong Y."/>
            <person name="Liu S."/>
            <person name="Liu Y."/>
        </authorList>
    </citation>
    <scope>NUCLEOTIDE SEQUENCE</scope>
    <source>
        <strain evidence="1">ZJU_SS_LIU_2023</strain>
    </source>
</reference>
<proteinExistence type="predicted"/>
<keyword evidence="2" id="KW-1185">Reference proteome</keyword>
<gene>
    <name evidence="1" type="ORF">QAD02_012958</name>
</gene>
<evidence type="ECO:0000313" key="2">
    <source>
        <dbReference type="Proteomes" id="UP001239111"/>
    </source>
</evidence>